<organism evidence="2 3">
    <name type="scientific">Candidatus Chaera renei</name>
    <dbReference type="NCBI Taxonomy" id="2506947"/>
    <lineage>
        <taxon>Bacteria</taxon>
        <taxon>Candidatus Saccharimonadota</taxon>
        <taxon>Candidatus Saccharimonadia</taxon>
        <taxon>Candidatus Saccharimonadales</taxon>
        <taxon>Candidatus Saccharimonadaceae</taxon>
        <taxon>Candidatus Chaera</taxon>
    </lineage>
</organism>
<reference evidence="2" key="1">
    <citation type="submission" date="2019-01" db="EMBL/GenBank/DDBJ databases">
        <title>Genomic signatures and co-occurrence patterns of the ultra-small Saccharimodia (Patescibacteria phylum) suggest a symbiotic lifestyle.</title>
        <authorList>
            <person name="Lemos L."/>
            <person name="Medeiros J."/>
            <person name="Andreote F."/>
            <person name="Fernandes G."/>
            <person name="Varani A."/>
            <person name="Oliveira G."/>
            <person name="Pylro V."/>
        </authorList>
    </citation>
    <scope>NUCLEOTIDE SEQUENCE [LARGE SCALE GENOMIC DNA]</scope>
    <source>
        <strain evidence="2">AMD01</strain>
    </source>
</reference>
<sequence length="202" mass="21662">MIWLVIGGLLSAAAVAGIGAYLGPDDLRGCGQSPHAGNPACAKVDAIVAISGGDTQARTAEAIKLYKQGWSSRLVFSGAALDQSGPSNAAAMKRQALAAGVPESAILTEDRARDTAENALRTLAVVPRQEGVPRRIILVTSGYHQRRASIEFRHSFSRDMIINHPVRSDSQWSAYWWLTPYGWWLAISELAKILFISFSGGA</sequence>
<dbReference type="Gene3D" id="3.40.50.620">
    <property type="entry name" value="HUPs"/>
    <property type="match status" value="1"/>
</dbReference>
<dbReference type="InterPro" id="IPR003848">
    <property type="entry name" value="DUF218"/>
</dbReference>
<dbReference type="Proteomes" id="UP000289269">
    <property type="component" value="Unassembled WGS sequence"/>
</dbReference>
<comment type="caution">
    <text evidence="2">The sequence shown here is derived from an EMBL/GenBank/DDBJ whole genome shotgun (WGS) entry which is preliminary data.</text>
</comment>
<accession>A0A4Q0AGI0</accession>
<proteinExistence type="predicted"/>
<dbReference type="Pfam" id="PF02698">
    <property type="entry name" value="DUF218"/>
    <property type="match status" value="1"/>
</dbReference>
<evidence type="ECO:0000313" key="3">
    <source>
        <dbReference type="Proteomes" id="UP000289269"/>
    </source>
</evidence>
<dbReference type="InterPro" id="IPR014729">
    <property type="entry name" value="Rossmann-like_a/b/a_fold"/>
</dbReference>
<feature type="domain" description="DUF218" evidence="1">
    <location>
        <begin position="45"/>
        <end position="176"/>
    </location>
</feature>
<dbReference type="EMBL" id="SCKW01000038">
    <property type="protein sequence ID" value="RWZ78076.1"/>
    <property type="molecule type" value="Genomic_DNA"/>
</dbReference>
<dbReference type="CDD" id="cd06259">
    <property type="entry name" value="YdcF-like"/>
    <property type="match status" value="1"/>
</dbReference>
<evidence type="ECO:0000259" key="1">
    <source>
        <dbReference type="Pfam" id="PF02698"/>
    </source>
</evidence>
<keyword evidence="3" id="KW-1185">Reference proteome</keyword>
<protein>
    <submittedName>
        <fullName evidence="2">YdcF family protein</fullName>
    </submittedName>
</protein>
<dbReference type="PANTHER" id="PTHR30336">
    <property type="entry name" value="INNER MEMBRANE PROTEIN, PROBABLE PERMEASE"/>
    <property type="match status" value="1"/>
</dbReference>
<evidence type="ECO:0000313" key="2">
    <source>
        <dbReference type="EMBL" id="RWZ78076.1"/>
    </source>
</evidence>
<dbReference type="AlphaFoldDB" id="A0A4Q0AGI0"/>
<dbReference type="PANTHER" id="PTHR30336:SF20">
    <property type="entry name" value="DUF218 DOMAIN-CONTAINING PROTEIN"/>
    <property type="match status" value="1"/>
</dbReference>
<name>A0A4Q0AGI0_9BACT</name>
<dbReference type="GO" id="GO:0005886">
    <property type="term" value="C:plasma membrane"/>
    <property type="evidence" value="ECO:0007669"/>
    <property type="project" value="TreeGrafter"/>
</dbReference>
<gene>
    <name evidence="2" type="ORF">EOT04_03095</name>
</gene>
<dbReference type="InterPro" id="IPR051599">
    <property type="entry name" value="Cell_Envelope_Assoc"/>
</dbReference>